<evidence type="ECO:0000256" key="2">
    <source>
        <dbReference type="SAM" id="MobiDB-lite"/>
    </source>
</evidence>
<feature type="domain" description="CBM-cenC" evidence="4">
    <location>
        <begin position="163"/>
        <end position="290"/>
    </location>
</feature>
<sequence length="319" mass="33546">MKRSTTRLLMTRHLILLKYASVASSKSPSTLHPSTSLSNTLFYHDRILSTRSKMMSPQLLTACAVFSLLVGSGASPCRPSSSLSDTATTTSLSVIETSSTAIDATSSTETLSTDVTTIAVVTSTESETLTTSATEVSMTTDPPSTTEATSTTTSAAAAETPALRNGGFDVTPASYDPWTIYSGLAASISLDDSKVQAGSYSLSMRSAASDSVVVVQILDKTHLVANQIYTFSLYAQVSSAARCSDGLSIWIDDNNMQHAVGASVHANAADMEGTWKYIEGDYAFTEATITGGNDIRVVVKSRCGNGYFASIDSAKLALK</sequence>
<keyword evidence="6" id="KW-1185">Reference proteome</keyword>
<evidence type="ECO:0000313" key="5">
    <source>
        <dbReference type="EMBL" id="KAF4460089.1"/>
    </source>
</evidence>
<dbReference type="EMBL" id="JAADYS010002019">
    <property type="protein sequence ID" value="KAF4460089.1"/>
    <property type="molecule type" value="Genomic_DNA"/>
</dbReference>
<dbReference type="AlphaFoldDB" id="A0A8H4L2N5"/>
<proteinExistence type="predicted"/>
<comment type="caution">
    <text evidence="5">The sequence shown here is derived from an EMBL/GenBank/DDBJ whole genome shotgun (WGS) entry which is preliminary data.</text>
</comment>
<dbReference type="OrthoDB" id="5104649at2759"/>
<evidence type="ECO:0000256" key="1">
    <source>
        <dbReference type="ARBA" id="ARBA00022801"/>
    </source>
</evidence>
<name>A0A8H4L2N5_9HYPO</name>
<evidence type="ECO:0000256" key="3">
    <source>
        <dbReference type="SAM" id="SignalP"/>
    </source>
</evidence>
<dbReference type="GO" id="GO:0016798">
    <property type="term" value="F:hydrolase activity, acting on glycosyl bonds"/>
    <property type="evidence" value="ECO:0007669"/>
    <property type="project" value="InterPro"/>
</dbReference>
<evidence type="ECO:0000259" key="4">
    <source>
        <dbReference type="Pfam" id="PF02018"/>
    </source>
</evidence>
<dbReference type="InterPro" id="IPR008979">
    <property type="entry name" value="Galactose-bd-like_sf"/>
</dbReference>
<dbReference type="InterPro" id="IPR003305">
    <property type="entry name" value="CenC_carb-bd"/>
</dbReference>
<dbReference type="Proteomes" id="UP000554235">
    <property type="component" value="Unassembled WGS sequence"/>
</dbReference>
<protein>
    <recommendedName>
        <fullName evidence="4">CBM-cenC domain-containing protein</fullName>
    </recommendedName>
</protein>
<feature type="region of interest" description="Disordered" evidence="2">
    <location>
        <begin position="126"/>
        <end position="155"/>
    </location>
</feature>
<feature type="signal peptide" evidence="3">
    <location>
        <begin position="1"/>
        <end position="25"/>
    </location>
</feature>
<feature type="chain" id="PRO_5034033945" description="CBM-cenC domain-containing protein" evidence="3">
    <location>
        <begin position="26"/>
        <end position="319"/>
    </location>
</feature>
<reference evidence="5 6" key="1">
    <citation type="submission" date="2020-01" db="EMBL/GenBank/DDBJ databases">
        <title>Identification and distribution of gene clusters putatively required for synthesis of sphingolipid metabolism inhibitors in phylogenetically diverse species of the filamentous fungus Fusarium.</title>
        <authorList>
            <person name="Kim H.-S."/>
            <person name="Busman M."/>
            <person name="Brown D.W."/>
            <person name="Divon H."/>
            <person name="Uhlig S."/>
            <person name="Proctor R.H."/>
        </authorList>
    </citation>
    <scope>NUCLEOTIDE SEQUENCE [LARGE SCALE GENOMIC DNA]</scope>
    <source>
        <strain evidence="5 6">NRRL 20459</strain>
    </source>
</reference>
<dbReference type="SUPFAM" id="SSF49785">
    <property type="entry name" value="Galactose-binding domain-like"/>
    <property type="match status" value="1"/>
</dbReference>
<keyword evidence="1" id="KW-0378">Hydrolase</keyword>
<organism evidence="5 6">
    <name type="scientific">Fusarium albosuccineum</name>
    <dbReference type="NCBI Taxonomy" id="1237068"/>
    <lineage>
        <taxon>Eukaryota</taxon>
        <taxon>Fungi</taxon>
        <taxon>Dikarya</taxon>
        <taxon>Ascomycota</taxon>
        <taxon>Pezizomycotina</taxon>
        <taxon>Sordariomycetes</taxon>
        <taxon>Hypocreomycetidae</taxon>
        <taxon>Hypocreales</taxon>
        <taxon>Nectriaceae</taxon>
        <taxon>Fusarium</taxon>
        <taxon>Fusarium decemcellulare species complex</taxon>
    </lineage>
</organism>
<dbReference type="Pfam" id="PF02018">
    <property type="entry name" value="CBM_4_9"/>
    <property type="match status" value="1"/>
</dbReference>
<accession>A0A8H4L2N5</accession>
<dbReference type="Gene3D" id="2.60.120.260">
    <property type="entry name" value="Galactose-binding domain-like"/>
    <property type="match status" value="1"/>
</dbReference>
<keyword evidence="3" id="KW-0732">Signal</keyword>
<gene>
    <name evidence="5" type="ORF">FALBO_13140</name>
</gene>
<evidence type="ECO:0000313" key="6">
    <source>
        <dbReference type="Proteomes" id="UP000554235"/>
    </source>
</evidence>